<feature type="domain" description="Ubiquitin-like" evidence="1">
    <location>
        <begin position="316"/>
        <end position="382"/>
    </location>
</feature>
<dbReference type="InterPro" id="IPR000626">
    <property type="entry name" value="Ubiquitin-like_dom"/>
</dbReference>
<sequence length="572" mass="66147">MSNSFNATNDIILASALTSLLGTPVITQLDKNLNENMNYQTINPFSLHNSQLVGSLPNDDDLLSCNFSPETGNFNQGFIPASQSNILSSLRSPRTYTLRYVPYVPPVTRTNNLQQIPLQNPQRSQNPQVQQIRMKIPQIQQIQTQIPIQPQIPQVQQIRMKIPRIQQIQTQVQQIQTQIPQDQQNPQMPIPQIQQIQQIQTQDQLTPQRIQMPIPQIQQIQQIQTQDQQNAQQIQMPIPQNPQIQQIHPQIPQVQQIRMQIPRIPQNSQQIQSQIPKLQPNPHQIQQIQSQISQIPQIQQISQGVQYQFPQPSPVININVNTLSGQIFTIADVPIMSSISEIKICIENKTRIPRNQQQLTYLGVRLENDNLTLRDYQILDNNANIYLIGDNGKVINFIDSNFLDPKFDYDFTNIKDDKLFMRGSHVYRRPCGWKRIAIRVLNKYGPDNSWLGQVKNDSWRYESDSSEWPVSYHGTNRFNAKSIAETGFDITKGRRFRFGYGIYSTPDINVAYLFASRFVHNNEIYCLVFQNRVNPMTLKKTITSYGEYWISPKSDDIRPYGICIKKLETIRN</sequence>
<reference evidence="2" key="1">
    <citation type="submission" date="2021-06" db="EMBL/GenBank/DDBJ databases">
        <authorList>
            <person name="Kallberg Y."/>
            <person name="Tangrot J."/>
            <person name="Rosling A."/>
        </authorList>
    </citation>
    <scope>NUCLEOTIDE SEQUENCE</scope>
    <source>
        <strain evidence="2">87-6 pot B 2015</strain>
    </source>
</reference>
<comment type="caution">
    <text evidence="2">The sequence shown here is derived from an EMBL/GenBank/DDBJ whole genome shotgun (WGS) entry which is preliminary data.</text>
</comment>
<dbReference type="Gene3D" id="3.90.175.10">
    <property type="entry name" value="Diphtheria Toxin, domain 1"/>
    <property type="match status" value="1"/>
</dbReference>
<dbReference type="EMBL" id="CAJVPP010002116">
    <property type="protein sequence ID" value="CAG8587710.1"/>
    <property type="molecule type" value="Genomic_DNA"/>
</dbReference>
<dbReference type="Gene3D" id="3.10.20.90">
    <property type="entry name" value="Phosphatidylinositol 3-kinase Catalytic Subunit, Chain A, domain 1"/>
    <property type="match status" value="1"/>
</dbReference>
<gene>
    <name evidence="2" type="ORF">FMOSSE_LOCUS8277</name>
</gene>
<keyword evidence="3" id="KW-1185">Reference proteome</keyword>
<dbReference type="PANTHER" id="PTHR36649">
    <property type="entry name" value="UBIQUITIN-LIKE DOMAIN-CONTAINING PROTEIN"/>
    <property type="match status" value="1"/>
</dbReference>
<organism evidence="2 3">
    <name type="scientific">Funneliformis mosseae</name>
    <name type="common">Endomycorrhizal fungus</name>
    <name type="synonym">Glomus mosseae</name>
    <dbReference type="NCBI Taxonomy" id="27381"/>
    <lineage>
        <taxon>Eukaryota</taxon>
        <taxon>Fungi</taxon>
        <taxon>Fungi incertae sedis</taxon>
        <taxon>Mucoromycota</taxon>
        <taxon>Glomeromycotina</taxon>
        <taxon>Glomeromycetes</taxon>
        <taxon>Glomerales</taxon>
        <taxon>Glomeraceae</taxon>
        <taxon>Funneliformis</taxon>
    </lineage>
</organism>
<dbReference type="PROSITE" id="PS50053">
    <property type="entry name" value="UBIQUITIN_2"/>
    <property type="match status" value="1"/>
</dbReference>
<dbReference type="CDD" id="cd17039">
    <property type="entry name" value="Ubl_ubiquitin_like"/>
    <property type="match status" value="1"/>
</dbReference>
<dbReference type="Pfam" id="PF00240">
    <property type="entry name" value="ubiquitin"/>
    <property type="match status" value="1"/>
</dbReference>
<dbReference type="Proteomes" id="UP000789375">
    <property type="component" value="Unassembled WGS sequence"/>
</dbReference>
<dbReference type="SUPFAM" id="SSF56399">
    <property type="entry name" value="ADP-ribosylation"/>
    <property type="match status" value="1"/>
</dbReference>
<dbReference type="SMART" id="SM00213">
    <property type="entry name" value="UBQ"/>
    <property type="match status" value="1"/>
</dbReference>
<dbReference type="PANTHER" id="PTHR36649:SF28">
    <property type="entry name" value="UBIQUITIN-LIKE DOMAIN-CONTAINING PROTEIN"/>
    <property type="match status" value="1"/>
</dbReference>
<evidence type="ECO:0000313" key="3">
    <source>
        <dbReference type="Proteomes" id="UP000789375"/>
    </source>
</evidence>
<protein>
    <submittedName>
        <fullName evidence="2">16266_t:CDS:1</fullName>
    </submittedName>
</protein>
<proteinExistence type="predicted"/>
<dbReference type="SUPFAM" id="SSF54236">
    <property type="entry name" value="Ubiquitin-like"/>
    <property type="match status" value="1"/>
</dbReference>
<evidence type="ECO:0000259" key="1">
    <source>
        <dbReference type="PROSITE" id="PS50053"/>
    </source>
</evidence>
<dbReference type="AlphaFoldDB" id="A0A9N9G693"/>
<accession>A0A9N9G693</accession>
<name>A0A9N9G693_FUNMO</name>
<dbReference type="InterPro" id="IPR029071">
    <property type="entry name" value="Ubiquitin-like_domsf"/>
</dbReference>
<evidence type="ECO:0000313" key="2">
    <source>
        <dbReference type="EMBL" id="CAG8587710.1"/>
    </source>
</evidence>